<evidence type="ECO:0000313" key="3">
    <source>
        <dbReference type="Proteomes" id="UP001165120"/>
    </source>
</evidence>
<feature type="compositionally biased region" description="Basic residues" evidence="1">
    <location>
        <begin position="294"/>
        <end position="308"/>
    </location>
</feature>
<dbReference type="AlphaFoldDB" id="A0A9W6SVN5"/>
<dbReference type="EMBL" id="BSXN01000143">
    <property type="protein sequence ID" value="GME67307.1"/>
    <property type="molecule type" value="Genomic_DNA"/>
</dbReference>
<dbReference type="Proteomes" id="UP001165120">
    <property type="component" value="Unassembled WGS sequence"/>
</dbReference>
<feature type="compositionally biased region" description="Polar residues" evidence="1">
    <location>
        <begin position="90"/>
        <end position="118"/>
    </location>
</feature>
<sequence length="308" mass="34464">MSDPFRKNPFESLDDEDEDRFSLPPIKPDPTYTPICSPRGRQDTFNESRYASPSRSPSKAQAKYSPAVSLDRKNKFLSSGMANFIMATENNDSMSNAGSVTPRSKFTNQESPLRTKTVSAIVYEDDEDESDNENFSGSPSRPAAPRFSKSPFHRNLTDEFSKSVNSNISSTTLNERKPLFPEVTYQAVNSNHLAMNPPALPVQQQQQVKQKSTSIQANQSPFRSSTRSTSDETFRSSQSSGSKFNDDTQSDFSSDSTVASEADLSDDEGSDRFKVSLDGQIYKQIPKFAQPRRNNPKKNRVKHQNLKI</sequence>
<comment type="caution">
    <text evidence="2">The sequence shown here is derived from an EMBL/GenBank/DDBJ whole genome shotgun (WGS) entry which is preliminary data.</text>
</comment>
<name>A0A9W6SVN5_CANBO</name>
<feature type="compositionally biased region" description="Polar residues" evidence="1">
    <location>
        <begin position="212"/>
        <end position="228"/>
    </location>
</feature>
<feature type="compositionally biased region" description="Polar residues" evidence="1">
    <location>
        <begin position="47"/>
        <end position="59"/>
    </location>
</feature>
<evidence type="ECO:0000256" key="1">
    <source>
        <dbReference type="SAM" id="MobiDB-lite"/>
    </source>
</evidence>
<gene>
    <name evidence="2" type="ORF">Cboi02_000073200</name>
</gene>
<reference evidence="2" key="1">
    <citation type="submission" date="2023-04" db="EMBL/GenBank/DDBJ databases">
        <title>Candida boidinii NBRC 10035.</title>
        <authorList>
            <person name="Ichikawa N."/>
            <person name="Sato H."/>
            <person name="Tonouchi N."/>
        </authorList>
    </citation>
    <scope>NUCLEOTIDE SEQUENCE</scope>
    <source>
        <strain evidence="2">NBRC 10035</strain>
    </source>
</reference>
<keyword evidence="3" id="KW-1185">Reference proteome</keyword>
<feature type="region of interest" description="Disordered" evidence="1">
    <location>
        <begin position="1"/>
        <end position="69"/>
    </location>
</feature>
<accession>A0A9W6SVN5</accession>
<feature type="region of interest" description="Disordered" evidence="1">
    <location>
        <begin position="90"/>
        <end position="308"/>
    </location>
</feature>
<feature type="compositionally biased region" description="Low complexity" evidence="1">
    <location>
        <begin position="202"/>
        <end position="211"/>
    </location>
</feature>
<protein>
    <submittedName>
        <fullName evidence="2">Unnamed protein product</fullName>
    </submittedName>
</protein>
<feature type="compositionally biased region" description="Polar residues" evidence="1">
    <location>
        <begin position="162"/>
        <end position="173"/>
    </location>
</feature>
<evidence type="ECO:0000313" key="2">
    <source>
        <dbReference type="EMBL" id="GME67307.1"/>
    </source>
</evidence>
<proteinExistence type="predicted"/>
<organism evidence="2 3">
    <name type="scientific">Candida boidinii</name>
    <name type="common">Yeast</name>
    <dbReference type="NCBI Taxonomy" id="5477"/>
    <lineage>
        <taxon>Eukaryota</taxon>
        <taxon>Fungi</taxon>
        <taxon>Dikarya</taxon>
        <taxon>Ascomycota</taxon>
        <taxon>Saccharomycotina</taxon>
        <taxon>Pichiomycetes</taxon>
        <taxon>Pichiales</taxon>
        <taxon>Pichiaceae</taxon>
        <taxon>Ogataea</taxon>
        <taxon>Ogataea/Candida clade</taxon>
    </lineage>
</organism>
<feature type="compositionally biased region" description="Acidic residues" evidence="1">
    <location>
        <begin position="123"/>
        <end position="132"/>
    </location>
</feature>